<proteinExistence type="predicted"/>
<gene>
    <name evidence="1" type="ORF">DARMORV10_C01P08350.1</name>
</gene>
<sequence>MEGTDYYCNNGGISVVVLAEWLNLLVTHYHVTRKMNWFYVSTSLVNLSCAFIKPNARAFAQLLRTLAKYN</sequence>
<dbReference type="EMBL" id="HG994365">
    <property type="protein sequence ID" value="CAF2068753.1"/>
    <property type="molecule type" value="Genomic_DNA"/>
</dbReference>
<reference evidence="1" key="1">
    <citation type="submission" date="2021-01" db="EMBL/GenBank/DDBJ databases">
        <authorList>
            <consortium name="Genoscope - CEA"/>
            <person name="William W."/>
        </authorList>
    </citation>
    <scope>NUCLEOTIDE SEQUENCE</scope>
</reference>
<name>A0A816R0M0_BRANA</name>
<dbReference type="AlphaFoldDB" id="A0A816R0M0"/>
<evidence type="ECO:0000313" key="1">
    <source>
        <dbReference type="EMBL" id="CAF2068753.1"/>
    </source>
</evidence>
<organism evidence="1">
    <name type="scientific">Brassica napus</name>
    <name type="common">Rape</name>
    <dbReference type="NCBI Taxonomy" id="3708"/>
    <lineage>
        <taxon>Eukaryota</taxon>
        <taxon>Viridiplantae</taxon>
        <taxon>Streptophyta</taxon>
        <taxon>Embryophyta</taxon>
        <taxon>Tracheophyta</taxon>
        <taxon>Spermatophyta</taxon>
        <taxon>Magnoliopsida</taxon>
        <taxon>eudicotyledons</taxon>
        <taxon>Gunneridae</taxon>
        <taxon>Pentapetalae</taxon>
        <taxon>rosids</taxon>
        <taxon>malvids</taxon>
        <taxon>Brassicales</taxon>
        <taxon>Brassicaceae</taxon>
        <taxon>Brassiceae</taxon>
        <taxon>Brassica</taxon>
    </lineage>
</organism>
<protein>
    <submittedName>
        <fullName evidence="1">(rape) hypothetical protein</fullName>
    </submittedName>
</protein>
<accession>A0A816R0M0</accession>
<dbReference type="Proteomes" id="UP001295469">
    <property type="component" value="Chromosome C01"/>
</dbReference>